<gene>
    <name evidence="2" type="ORF">GCM10007907_09420</name>
</gene>
<reference evidence="3" key="1">
    <citation type="journal article" date="2019" name="Int. J. Syst. Evol. Microbiol.">
        <title>The Global Catalogue of Microorganisms (GCM) 10K type strain sequencing project: providing services to taxonomists for standard genome sequencing and annotation.</title>
        <authorList>
            <consortium name="The Broad Institute Genomics Platform"/>
            <consortium name="The Broad Institute Genome Sequencing Center for Infectious Disease"/>
            <person name="Wu L."/>
            <person name="Ma J."/>
        </authorList>
    </citation>
    <scope>NUCLEOTIDE SEQUENCE [LARGE SCALE GENOMIC DNA]</scope>
    <source>
        <strain evidence="3">NBRC 110044</strain>
    </source>
</reference>
<dbReference type="PANTHER" id="PTHR42886:SF53">
    <property type="entry name" value="ALPHA_BETA-HYDROLASES SUPERFAMILY PROTEIN"/>
    <property type="match status" value="1"/>
</dbReference>
<dbReference type="Pfam" id="PF12697">
    <property type="entry name" value="Abhydrolase_6"/>
    <property type="match status" value="1"/>
</dbReference>
<dbReference type="InterPro" id="IPR029058">
    <property type="entry name" value="AB_hydrolase_fold"/>
</dbReference>
<proteinExistence type="predicted"/>
<dbReference type="Gene3D" id="3.40.50.1820">
    <property type="entry name" value="alpha/beta hydrolase"/>
    <property type="match status" value="1"/>
</dbReference>
<dbReference type="RefSeq" id="WP_284195289.1">
    <property type="nucleotide sequence ID" value="NZ_BSOG01000001.1"/>
</dbReference>
<protein>
    <recommendedName>
        <fullName evidence="1">AB hydrolase-1 domain-containing protein</fullName>
    </recommendedName>
</protein>
<dbReference type="SUPFAM" id="SSF53474">
    <property type="entry name" value="alpha/beta-Hydrolases"/>
    <property type="match status" value="1"/>
</dbReference>
<name>A0ABQ5YB23_9NEIS</name>
<evidence type="ECO:0000313" key="2">
    <source>
        <dbReference type="EMBL" id="GLR12152.1"/>
    </source>
</evidence>
<dbReference type="Proteomes" id="UP001156706">
    <property type="component" value="Unassembled WGS sequence"/>
</dbReference>
<dbReference type="InterPro" id="IPR000073">
    <property type="entry name" value="AB_hydrolase_1"/>
</dbReference>
<dbReference type="EMBL" id="BSOG01000001">
    <property type="protein sequence ID" value="GLR12152.1"/>
    <property type="molecule type" value="Genomic_DNA"/>
</dbReference>
<keyword evidence="3" id="KW-1185">Reference proteome</keyword>
<dbReference type="PANTHER" id="PTHR42886">
    <property type="entry name" value="RE40534P-RELATED"/>
    <property type="match status" value="1"/>
</dbReference>
<evidence type="ECO:0000259" key="1">
    <source>
        <dbReference type="Pfam" id="PF12697"/>
    </source>
</evidence>
<evidence type="ECO:0000313" key="3">
    <source>
        <dbReference type="Proteomes" id="UP001156706"/>
    </source>
</evidence>
<accession>A0ABQ5YB23</accession>
<comment type="caution">
    <text evidence="2">The sequence shown here is derived from an EMBL/GenBank/DDBJ whole genome shotgun (WGS) entry which is preliminary data.</text>
</comment>
<feature type="domain" description="AB hydrolase-1" evidence="1">
    <location>
        <begin position="28"/>
        <end position="236"/>
    </location>
</feature>
<sequence>MTEQVTFPNRRGIRLVADHYPAQTDTVVVMAHGYTSHKRWAGRFPYIAAQLNQHGYAALAFDFAGCGDSDDDSLRADKLAQDVHAAVDQARAMGYQRIALWGHSLGARLCLMAKPLWVTTMVLSGAGTTPMHYHWPDYYSAEELAELAANGRMTVEAAPGCNRQTQVIEAQMLRDFAEFEQAALLHDLPCPVLIVNGNHPDDAEECALLAGNREGLHLLPTGSRHAVIEGARHSFADHLPQLAELGVAWIRERMPP</sequence>
<organism evidence="2 3">
    <name type="scientific">Chitinimonas prasina</name>
    <dbReference type="NCBI Taxonomy" id="1434937"/>
    <lineage>
        <taxon>Bacteria</taxon>
        <taxon>Pseudomonadati</taxon>
        <taxon>Pseudomonadota</taxon>
        <taxon>Betaproteobacteria</taxon>
        <taxon>Neisseriales</taxon>
        <taxon>Chitinibacteraceae</taxon>
        <taxon>Chitinimonas</taxon>
    </lineage>
</organism>